<keyword evidence="1" id="KW-0472">Membrane</keyword>
<dbReference type="AlphaFoldDB" id="A0A0C1JV85"/>
<reference evidence="2 3" key="1">
    <citation type="journal article" date="2014" name="Mol. Biol. Evol.">
        <title>Massive expansion of Ubiquitination-related gene families within the Chlamydiae.</title>
        <authorList>
            <person name="Domman D."/>
            <person name="Collingro A."/>
            <person name="Lagkouvardos I."/>
            <person name="Gehre L."/>
            <person name="Weinmaier T."/>
            <person name="Rattei T."/>
            <person name="Subtil A."/>
            <person name="Horn M."/>
        </authorList>
    </citation>
    <scope>NUCLEOTIDE SEQUENCE [LARGE SCALE GENOMIC DNA]</scope>
    <source>
        <strain evidence="2 3">EI2</strain>
    </source>
</reference>
<accession>A0A0C1JV85</accession>
<sequence length="115" mass="12439">MGPGNTSILHITVPAWAAAGYIYGKVTNTSPKMCALIFAVSKIADVSLSICHALFSYKTGFCSRVSINRAYAFTSLIVNTITIIAMYRLKLIAQTGAAIFAGLSVLYFIGNYNFR</sequence>
<dbReference type="EMBL" id="JSAN01000011">
    <property type="protein sequence ID" value="KIC74326.1"/>
    <property type="molecule type" value="Genomic_DNA"/>
</dbReference>
<gene>
    <name evidence="2" type="ORF">DB44_AL00200</name>
</gene>
<organism evidence="2 3">
    <name type="scientific">Candidatus Protochlamydia amoebophila</name>
    <dbReference type="NCBI Taxonomy" id="362787"/>
    <lineage>
        <taxon>Bacteria</taxon>
        <taxon>Pseudomonadati</taxon>
        <taxon>Chlamydiota</taxon>
        <taxon>Chlamydiia</taxon>
        <taxon>Parachlamydiales</taxon>
        <taxon>Parachlamydiaceae</taxon>
        <taxon>Candidatus Protochlamydia</taxon>
    </lineage>
</organism>
<comment type="caution">
    <text evidence="2">The sequence shown here is derived from an EMBL/GenBank/DDBJ whole genome shotgun (WGS) entry which is preliminary data.</text>
</comment>
<dbReference type="RefSeq" id="WP_039355765.1">
    <property type="nucleotide sequence ID" value="NZ_JSAN01000011.1"/>
</dbReference>
<keyword evidence="1" id="KW-1133">Transmembrane helix</keyword>
<feature type="transmembrane region" description="Helical" evidence="1">
    <location>
        <begin position="96"/>
        <end position="114"/>
    </location>
</feature>
<feature type="transmembrane region" description="Helical" evidence="1">
    <location>
        <begin position="70"/>
        <end position="89"/>
    </location>
</feature>
<protein>
    <submittedName>
        <fullName evidence="2">Uncharacterized protein</fullName>
    </submittedName>
</protein>
<dbReference type="Proteomes" id="UP000031465">
    <property type="component" value="Unassembled WGS sequence"/>
</dbReference>
<evidence type="ECO:0000313" key="2">
    <source>
        <dbReference type="EMBL" id="KIC74326.1"/>
    </source>
</evidence>
<evidence type="ECO:0000256" key="1">
    <source>
        <dbReference type="SAM" id="Phobius"/>
    </source>
</evidence>
<evidence type="ECO:0000313" key="3">
    <source>
        <dbReference type="Proteomes" id="UP000031465"/>
    </source>
</evidence>
<proteinExistence type="predicted"/>
<feature type="transmembrane region" description="Helical" evidence="1">
    <location>
        <begin position="35"/>
        <end position="55"/>
    </location>
</feature>
<keyword evidence="1" id="KW-0812">Transmembrane</keyword>
<name>A0A0C1JV85_9BACT</name>
<dbReference type="PATRIC" id="fig|362787.3.peg.49"/>
<feature type="transmembrane region" description="Helical" evidence="1">
    <location>
        <begin position="6"/>
        <end position="23"/>
    </location>
</feature>